<dbReference type="GeneID" id="30033148"/>
<dbReference type="Proteomes" id="UP000189580">
    <property type="component" value="Chromosome a"/>
</dbReference>
<dbReference type="OrthoDB" id="64915at2759"/>
<keyword evidence="3" id="KW-1185">Reference proteome</keyword>
<dbReference type="EMBL" id="CP014501">
    <property type="protein sequence ID" value="ANB13076.1"/>
    <property type="molecule type" value="Genomic_DNA"/>
</dbReference>
<dbReference type="GO" id="GO:0006740">
    <property type="term" value="P:NADPH regeneration"/>
    <property type="evidence" value="ECO:0007669"/>
    <property type="project" value="TreeGrafter"/>
</dbReference>
<accession>A0A167DML6</accession>
<evidence type="ECO:0000313" key="3">
    <source>
        <dbReference type="Proteomes" id="UP000189580"/>
    </source>
</evidence>
<dbReference type="GO" id="GO:0005737">
    <property type="term" value="C:cytoplasm"/>
    <property type="evidence" value="ECO:0007669"/>
    <property type="project" value="TreeGrafter"/>
</dbReference>
<organism evidence="2 3">
    <name type="scientific">Sugiyamaella lignohabitans</name>
    <dbReference type="NCBI Taxonomy" id="796027"/>
    <lineage>
        <taxon>Eukaryota</taxon>
        <taxon>Fungi</taxon>
        <taxon>Dikarya</taxon>
        <taxon>Ascomycota</taxon>
        <taxon>Saccharomycotina</taxon>
        <taxon>Dipodascomycetes</taxon>
        <taxon>Dipodascales</taxon>
        <taxon>Trichomonascaceae</taxon>
        <taxon>Sugiyamaella</taxon>
    </lineage>
</organism>
<protein>
    <recommendedName>
        <fullName evidence="1">Gfo/Idh/MocA-like oxidoreductase C-terminal domain-containing protein</fullName>
    </recommendedName>
</protein>
<dbReference type="SUPFAM" id="SSF51735">
    <property type="entry name" value="NAD(P)-binding Rossmann-fold domains"/>
    <property type="match status" value="1"/>
</dbReference>
<evidence type="ECO:0000259" key="1">
    <source>
        <dbReference type="Pfam" id="PF02894"/>
    </source>
</evidence>
<gene>
    <name evidence="2" type="ORF">AWJ20_1355</name>
</gene>
<reference evidence="2 3" key="1">
    <citation type="submission" date="2016-02" db="EMBL/GenBank/DDBJ databases">
        <title>Complete genome sequence and transcriptome regulation of the pentose utilising yeast Sugiyamaella lignohabitans.</title>
        <authorList>
            <person name="Bellasio M."/>
            <person name="Peymann A."/>
            <person name="Valli M."/>
            <person name="Sipitzky M."/>
            <person name="Graf A."/>
            <person name="Sauer M."/>
            <person name="Marx H."/>
            <person name="Mattanovich D."/>
        </authorList>
    </citation>
    <scope>NUCLEOTIDE SEQUENCE [LARGE SCALE GENOMIC DNA]</scope>
    <source>
        <strain evidence="2 3">CBS 10342</strain>
    </source>
</reference>
<dbReference type="GO" id="GO:0016491">
    <property type="term" value="F:oxidoreductase activity"/>
    <property type="evidence" value="ECO:0007669"/>
    <property type="project" value="TreeGrafter"/>
</dbReference>
<dbReference type="InterPro" id="IPR036291">
    <property type="entry name" value="NAD(P)-bd_dom_sf"/>
</dbReference>
<feature type="domain" description="Gfo/Idh/MocA-like oxidoreductase C-terminal" evidence="1">
    <location>
        <begin position="60"/>
        <end position="253"/>
    </location>
</feature>
<proteinExistence type="predicted"/>
<dbReference type="InterPro" id="IPR004104">
    <property type="entry name" value="Gfo/Idh/MocA-like_OxRdtase_C"/>
</dbReference>
<dbReference type="KEGG" id="slb:AWJ20_1355"/>
<sequence>MIEKAIAAKKPISIEKPISSNVADAREIVKLANSTDIPVFILENFVYHNSVAKLKQLLPKIGEVVTFTYQSTGPFTPSKYHSTSWRQKPEHVGGYISDGGVHQLAVLTEVLGEVESVSGRTTQLREVSGDVDTLNSLFNLKSGKFGTFIYGSYFGATEKLTRFTIFGTDGSLIFETRPGQTATVLLREGQGGDVEPALFKLEADDINGVHSEFENFAEAVKAKDKSLLKVTPAKAFHHFAIIAAAVESAQKGGALTPVATV</sequence>
<dbReference type="PANTHER" id="PTHR42840">
    <property type="entry name" value="NAD(P)-BINDING ROSSMANN-FOLD SUPERFAMILY PROTEIN-RELATED"/>
    <property type="match status" value="1"/>
</dbReference>
<name>A0A167DML6_9ASCO</name>
<dbReference type="Gene3D" id="3.30.360.10">
    <property type="entry name" value="Dihydrodipicolinate Reductase, domain 2"/>
    <property type="match status" value="1"/>
</dbReference>
<dbReference type="Gene3D" id="3.40.50.720">
    <property type="entry name" value="NAD(P)-binding Rossmann-like Domain"/>
    <property type="match status" value="1"/>
</dbReference>
<dbReference type="RefSeq" id="XP_018735553.1">
    <property type="nucleotide sequence ID" value="XM_018878228.1"/>
</dbReference>
<dbReference type="AlphaFoldDB" id="A0A167DML6"/>
<evidence type="ECO:0000313" key="2">
    <source>
        <dbReference type="EMBL" id="ANB13076.1"/>
    </source>
</evidence>
<dbReference type="SUPFAM" id="SSF55347">
    <property type="entry name" value="Glyceraldehyde-3-phosphate dehydrogenase-like, C-terminal domain"/>
    <property type="match status" value="1"/>
</dbReference>
<dbReference type="Pfam" id="PF02894">
    <property type="entry name" value="GFO_IDH_MocA_C"/>
    <property type="match status" value="1"/>
</dbReference>
<dbReference type="PANTHER" id="PTHR42840:SF5">
    <property type="entry name" value="NAD(P)-BINDING ROSSMANN-FOLD SUPERFAMILY PROTEIN"/>
    <property type="match status" value="1"/>
</dbReference>